<gene>
    <name evidence="14" type="ORF">R2APBS1_0215</name>
</gene>
<dbReference type="STRING" id="666685.R2APBS1_0215"/>
<dbReference type="InterPro" id="IPR000701">
    <property type="entry name" value="SuccDH_FuR_B_TM-su"/>
</dbReference>
<comment type="function">
    <text evidence="1">Membrane-anchoring subunit of succinate dehydrogenase (SDH).</text>
</comment>
<dbReference type="EMBL" id="CP003470">
    <property type="protein sequence ID" value="AGG87392.1"/>
    <property type="molecule type" value="Genomic_DNA"/>
</dbReference>
<evidence type="ECO:0000256" key="6">
    <source>
        <dbReference type="ARBA" id="ARBA00022692"/>
    </source>
</evidence>
<evidence type="ECO:0000256" key="8">
    <source>
        <dbReference type="ARBA" id="ARBA00022989"/>
    </source>
</evidence>
<dbReference type="GO" id="GO:0016491">
    <property type="term" value="F:oxidoreductase activity"/>
    <property type="evidence" value="ECO:0007669"/>
    <property type="project" value="UniProtKB-KW"/>
</dbReference>
<dbReference type="Pfam" id="PF01127">
    <property type="entry name" value="Sdh_cyt"/>
    <property type="match status" value="1"/>
</dbReference>
<keyword evidence="5 12" id="KW-0349">Heme</keyword>
<feature type="transmembrane region" description="Helical" evidence="13">
    <location>
        <begin position="28"/>
        <end position="50"/>
    </location>
</feature>
<evidence type="ECO:0000256" key="1">
    <source>
        <dbReference type="ARBA" id="ARBA00004050"/>
    </source>
</evidence>
<dbReference type="InterPro" id="IPR018495">
    <property type="entry name" value="Succ_DH_cyt_bsu_CS"/>
</dbReference>
<comment type="subcellular location">
    <subcellularLocation>
        <location evidence="2">Membrane</location>
        <topology evidence="2">Multi-pass membrane protein</topology>
    </subcellularLocation>
</comment>
<dbReference type="AlphaFoldDB" id="M4NC95"/>
<comment type="subunit">
    <text evidence="11">Part of an enzyme complex containing four subunits: a flavoprotein, an iron-sulfur protein, plus two membrane-anchoring proteins, SdhC and SdhD. The complex can form homotrimers.</text>
</comment>
<dbReference type="PANTHER" id="PTHR10978">
    <property type="entry name" value="SUCCINATE DEHYDROGENASE CYTOCHROME B560 SUBUNIT"/>
    <property type="match status" value="1"/>
</dbReference>
<dbReference type="HOGENOM" id="CLU_094691_3_1_6"/>
<dbReference type="KEGG" id="rhd:R2APBS1_0215"/>
<evidence type="ECO:0000256" key="2">
    <source>
        <dbReference type="ARBA" id="ARBA00004141"/>
    </source>
</evidence>
<dbReference type="InterPro" id="IPR034804">
    <property type="entry name" value="SQR/QFR_C/D"/>
</dbReference>
<evidence type="ECO:0000256" key="3">
    <source>
        <dbReference type="ARBA" id="ARBA00007244"/>
    </source>
</evidence>
<evidence type="ECO:0000256" key="9">
    <source>
        <dbReference type="ARBA" id="ARBA00023004"/>
    </source>
</evidence>
<feature type="binding site" description="axial binding residue" evidence="12">
    <location>
        <position position="80"/>
    </location>
    <ligand>
        <name>heme</name>
        <dbReference type="ChEBI" id="CHEBI:30413"/>
        <note>ligand shared with second transmembrane subunit</note>
    </ligand>
    <ligandPart>
        <name>Fe</name>
        <dbReference type="ChEBI" id="CHEBI:18248"/>
    </ligandPart>
</feature>
<dbReference type="OrthoDB" id="9799441at2"/>
<dbReference type="GO" id="GO:0006099">
    <property type="term" value="P:tricarboxylic acid cycle"/>
    <property type="evidence" value="ECO:0007669"/>
    <property type="project" value="InterPro"/>
</dbReference>
<dbReference type="Gene3D" id="1.20.1300.10">
    <property type="entry name" value="Fumarate reductase/succinate dehydrogenase, transmembrane subunit"/>
    <property type="match status" value="1"/>
</dbReference>
<keyword evidence="8 13" id="KW-1133">Transmembrane helix</keyword>
<evidence type="ECO:0000313" key="15">
    <source>
        <dbReference type="Proteomes" id="UP000011859"/>
    </source>
</evidence>
<feature type="transmembrane region" description="Helical" evidence="13">
    <location>
        <begin position="70"/>
        <end position="89"/>
    </location>
</feature>
<dbReference type="Proteomes" id="UP000011859">
    <property type="component" value="Chromosome"/>
</dbReference>
<proteinExistence type="inferred from homology"/>
<dbReference type="NCBIfam" id="TIGR02970">
    <property type="entry name" value="succ_dehyd_cytB"/>
    <property type="match status" value="1"/>
</dbReference>
<protein>
    <recommendedName>
        <fullName evidence="4">Succinate dehydrogenase cytochrome b556 subunit</fullName>
    </recommendedName>
</protein>
<keyword evidence="7 12" id="KW-0479">Metal-binding</keyword>
<evidence type="ECO:0000256" key="11">
    <source>
        <dbReference type="ARBA" id="ARBA00025912"/>
    </source>
</evidence>
<feature type="transmembrane region" description="Helical" evidence="13">
    <location>
        <begin position="110"/>
        <end position="134"/>
    </location>
</feature>
<reference evidence="14 15" key="1">
    <citation type="submission" date="2012-04" db="EMBL/GenBank/DDBJ databases">
        <title>Complete genome of Rhodanobacter sp. 2APBS1.</title>
        <authorList>
            <consortium name="US DOE Joint Genome Institute"/>
            <person name="Huntemann M."/>
            <person name="Wei C.-L."/>
            <person name="Han J."/>
            <person name="Detter J.C."/>
            <person name="Han C."/>
            <person name="Tapia R."/>
            <person name="Munk A.C.C."/>
            <person name="Chen A."/>
            <person name="Krypides N."/>
            <person name="Mavromatis K."/>
            <person name="Markowitz V."/>
            <person name="Szeto E."/>
            <person name="Ivanova N."/>
            <person name="Mikhailova N."/>
            <person name="Ovchinnikova G."/>
            <person name="Pagani I."/>
            <person name="Pati A."/>
            <person name="Goodwin L."/>
            <person name="Peters L."/>
            <person name="Pitluck S."/>
            <person name="Woyke T."/>
            <person name="Prakash O."/>
            <person name="Elkins J."/>
            <person name="Brown S."/>
            <person name="Palumbo A."/>
            <person name="Hemme C."/>
            <person name="Zhou J."/>
            <person name="Watson D."/>
            <person name="Jardine P."/>
            <person name="Kostka J."/>
            <person name="Green S."/>
        </authorList>
    </citation>
    <scope>NUCLEOTIDE SEQUENCE [LARGE SCALE GENOMIC DNA]</scope>
    <source>
        <strain evidence="14 15">2APBS1</strain>
    </source>
</reference>
<keyword evidence="14" id="KW-0560">Oxidoreductase</keyword>
<keyword evidence="10 13" id="KW-0472">Membrane</keyword>
<dbReference type="SUPFAM" id="SSF81343">
    <property type="entry name" value="Fumarate reductase respiratory complex transmembrane subunits"/>
    <property type="match status" value="1"/>
</dbReference>
<accession>M4NC95</accession>
<comment type="similarity">
    <text evidence="3">Belongs to the cytochrome b560 family.</text>
</comment>
<dbReference type="GO" id="GO:0046872">
    <property type="term" value="F:metal ion binding"/>
    <property type="evidence" value="ECO:0007669"/>
    <property type="project" value="UniProtKB-KW"/>
</dbReference>
<evidence type="ECO:0000256" key="7">
    <source>
        <dbReference type="ARBA" id="ARBA00022723"/>
    </source>
</evidence>
<keyword evidence="15" id="KW-1185">Reference proteome</keyword>
<organism evidence="14 15">
    <name type="scientific">Rhodanobacter denitrificans</name>
    <dbReference type="NCBI Taxonomy" id="666685"/>
    <lineage>
        <taxon>Bacteria</taxon>
        <taxon>Pseudomonadati</taxon>
        <taxon>Pseudomonadota</taxon>
        <taxon>Gammaproteobacteria</taxon>
        <taxon>Lysobacterales</taxon>
        <taxon>Rhodanobacteraceae</taxon>
        <taxon>Rhodanobacter</taxon>
    </lineage>
</organism>
<dbReference type="GO" id="GO:0016020">
    <property type="term" value="C:membrane"/>
    <property type="evidence" value="ECO:0007669"/>
    <property type="project" value="UniProtKB-SubCell"/>
</dbReference>
<evidence type="ECO:0000313" key="14">
    <source>
        <dbReference type="EMBL" id="AGG87392.1"/>
    </source>
</evidence>
<evidence type="ECO:0000256" key="13">
    <source>
        <dbReference type="SAM" id="Phobius"/>
    </source>
</evidence>
<keyword evidence="9 12" id="KW-0408">Iron</keyword>
<evidence type="ECO:0000256" key="10">
    <source>
        <dbReference type="ARBA" id="ARBA00023136"/>
    </source>
</evidence>
<dbReference type="GO" id="GO:0009055">
    <property type="term" value="F:electron transfer activity"/>
    <property type="evidence" value="ECO:0007669"/>
    <property type="project" value="InterPro"/>
</dbReference>
<dbReference type="PROSITE" id="PS01000">
    <property type="entry name" value="SDH_CYT_1"/>
    <property type="match status" value="1"/>
</dbReference>
<dbReference type="CDD" id="cd03499">
    <property type="entry name" value="SQR_TypeC_SdhC"/>
    <property type="match status" value="1"/>
</dbReference>
<keyword evidence="6 13" id="KW-0812">Transmembrane</keyword>
<comment type="cofactor">
    <cofactor evidence="12">
        <name>heme</name>
        <dbReference type="ChEBI" id="CHEBI:30413"/>
    </cofactor>
    <text evidence="12">The heme is bound between the two transmembrane subunits.</text>
</comment>
<evidence type="ECO:0000256" key="5">
    <source>
        <dbReference type="ARBA" id="ARBA00022617"/>
    </source>
</evidence>
<dbReference type="eggNOG" id="COG2009">
    <property type="taxonomic scope" value="Bacteria"/>
</dbReference>
<dbReference type="PIRSF" id="PIRSF000178">
    <property type="entry name" value="SDH_cyt_b560"/>
    <property type="match status" value="1"/>
</dbReference>
<evidence type="ECO:0000256" key="4">
    <source>
        <dbReference type="ARBA" id="ARBA00020076"/>
    </source>
</evidence>
<name>M4NC95_9GAMM</name>
<evidence type="ECO:0000256" key="12">
    <source>
        <dbReference type="PIRSR" id="PIRSR000178-1"/>
    </source>
</evidence>
<dbReference type="PANTHER" id="PTHR10978:SF5">
    <property type="entry name" value="SUCCINATE DEHYDROGENASE CYTOCHROME B560 SUBUNIT, MITOCHONDRIAL"/>
    <property type="match status" value="1"/>
</dbReference>
<dbReference type="InterPro" id="IPR014314">
    <property type="entry name" value="Succ_DH_cytb556"/>
</dbReference>
<sequence length="141" mass="15897" precursor="true">MHNPRPLSPHLGIYRWRINMVQSSLHRLTGLFLSIGAAVLTWGLIAAAAGHHAWQLFADFSGSWIGLMVWFAWIWALLFHLCNGIQHLFHSLTWDYGPQHTRDRTRNPSYWATGWVVVGVSTALTVLTWVLLIIKLTGGAA</sequence>